<dbReference type="RefSeq" id="WP_078345910.1">
    <property type="nucleotide sequence ID" value="NZ_MBTF01000001.1"/>
</dbReference>
<dbReference type="SUPFAM" id="SSF51556">
    <property type="entry name" value="Metallo-dependent hydrolases"/>
    <property type="match status" value="1"/>
</dbReference>
<evidence type="ECO:0000256" key="1">
    <source>
        <dbReference type="ARBA" id="ARBA00038310"/>
    </source>
</evidence>
<comment type="similarity">
    <text evidence="1">Belongs to the metallo-dependent hydrolases superfamily.</text>
</comment>
<evidence type="ECO:0000313" key="3">
    <source>
        <dbReference type="EMBL" id="OOQ61733.1"/>
    </source>
</evidence>
<reference evidence="3 4" key="1">
    <citation type="submission" date="2016-07" db="EMBL/GenBank/DDBJ databases">
        <title>Genomic analysis of zinc-resistant bacterium Mucilaginibacter pedocola TBZ30.</title>
        <authorList>
            <person name="Huang J."/>
            <person name="Tang J."/>
        </authorList>
    </citation>
    <scope>NUCLEOTIDE SEQUENCE [LARGE SCALE GENOMIC DNA]</scope>
    <source>
        <strain evidence="3 4">TBZ30</strain>
    </source>
</reference>
<dbReference type="AlphaFoldDB" id="A0A1S9PL93"/>
<dbReference type="Gene3D" id="3.20.20.140">
    <property type="entry name" value="Metal-dependent hydrolases"/>
    <property type="match status" value="1"/>
</dbReference>
<feature type="domain" description="Amidohydrolase-related" evidence="2">
    <location>
        <begin position="4"/>
        <end position="275"/>
    </location>
</feature>
<dbReference type="InterPro" id="IPR032466">
    <property type="entry name" value="Metal_Hydrolase"/>
</dbReference>
<dbReference type="OrthoDB" id="5450317at2"/>
<dbReference type="STRING" id="1792845.BC343_01290"/>
<evidence type="ECO:0000259" key="2">
    <source>
        <dbReference type="Pfam" id="PF04909"/>
    </source>
</evidence>
<dbReference type="InterPro" id="IPR006680">
    <property type="entry name" value="Amidohydro-rel"/>
</dbReference>
<comment type="caution">
    <text evidence="3">The sequence shown here is derived from an EMBL/GenBank/DDBJ whole genome shotgun (WGS) entry which is preliminary data.</text>
</comment>
<dbReference type="Proteomes" id="UP000189739">
    <property type="component" value="Unassembled WGS sequence"/>
</dbReference>
<evidence type="ECO:0000313" key="4">
    <source>
        <dbReference type="Proteomes" id="UP000189739"/>
    </source>
</evidence>
<name>A0A1S9PL93_9SPHI</name>
<proteinExistence type="inferred from homology"/>
<keyword evidence="4" id="KW-1185">Reference proteome</keyword>
<dbReference type="EMBL" id="MBTF01000001">
    <property type="protein sequence ID" value="OOQ61733.1"/>
    <property type="molecule type" value="Genomic_DNA"/>
</dbReference>
<dbReference type="GO" id="GO:0016787">
    <property type="term" value="F:hydrolase activity"/>
    <property type="evidence" value="ECO:0007669"/>
    <property type="project" value="UniProtKB-KW"/>
</dbReference>
<accession>A0A1S9PL93</accession>
<keyword evidence="3" id="KW-0378">Hydrolase</keyword>
<dbReference type="PANTHER" id="PTHR43569">
    <property type="entry name" value="AMIDOHYDROLASE"/>
    <property type="match status" value="1"/>
</dbReference>
<dbReference type="InterPro" id="IPR052350">
    <property type="entry name" value="Metallo-dep_Lactonases"/>
</dbReference>
<dbReference type="Pfam" id="PF04909">
    <property type="entry name" value="Amidohydro_2"/>
    <property type="match status" value="1"/>
</dbReference>
<organism evidence="3 4">
    <name type="scientific">Mucilaginibacter pedocola</name>
    <dbReference type="NCBI Taxonomy" id="1792845"/>
    <lineage>
        <taxon>Bacteria</taxon>
        <taxon>Pseudomonadati</taxon>
        <taxon>Bacteroidota</taxon>
        <taxon>Sphingobacteriia</taxon>
        <taxon>Sphingobacteriales</taxon>
        <taxon>Sphingobacteriaceae</taxon>
        <taxon>Mucilaginibacter</taxon>
    </lineage>
</organism>
<gene>
    <name evidence="3" type="ORF">BC343_01290</name>
</gene>
<sequence>MLKIDSHQHFWKYHPVKDAWITDDMAVIQRDFYPGDLQPVLKEHGIDGCIAVQADQSEAETDFLVGLACNNPFVKGVVGWVDLRADNLDERLKYYKTQEPVKGFRHILQAEPGEFMLEEKFMRGIGKLNEYGFTYDVLITHEQLPYAEKLVAALQQQKFVIDHLAKPPIKAQEVETWAQDIEAVAKHPNVYCKVSGFCTEADWDNWQLKDIEPYLDVVFNAFGINRVMFGSDWPVSLLAGGYSKTVECLKEYLDPYTSAEKDKFWGGNAISFYNL</sequence>
<protein>
    <submittedName>
        <fullName evidence="3">Amidohydrolase</fullName>
    </submittedName>
</protein>
<dbReference type="PANTHER" id="PTHR43569:SF2">
    <property type="entry name" value="AMIDOHYDROLASE-RELATED DOMAIN-CONTAINING PROTEIN"/>
    <property type="match status" value="1"/>
</dbReference>